<dbReference type="InterPro" id="IPR034187">
    <property type="entry name" value="Peptidases_S8_5"/>
</dbReference>
<dbReference type="PANTHER" id="PTHR43806">
    <property type="entry name" value="PEPTIDASE S8"/>
    <property type="match status" value="1"/>
</dbReference>
<dbReference type="GO" id="GO:0006508">
    <property type="term" value="P:proteolysis"/>
    <property type="evidence" value="ECO:0007669"/>
    <property type="project" value="UniProtKB-KW"/>
</dbReference>
<dbReference type="Gene3D" id="3.40.50.200">
    <property type="entry name" value="Peptidase S8/S53 domain"/>
    <property type="match status" value="1"/>
</dbReference>
<dbReference type="PANTHER" id="PTHR43806:SF66">
    <property type="entry name" value="SERIN ENDOPEPTIDASE"/>
    <property type="match status" value="1"/>
</dbReference>
<evidence type="ECO:0000259" key="12">
    <source>
        <dbReference type="Pfam" id="PF06280"/>
    </source>
</evidence>
<organism evidence="13 14">
    <name type="scientific">Beauveria brongniartii RCEF 3172</name>
    <dbReference type="NCBI Taxonomy" id="1081107"/>
    <lineage>
        <taxon>Eukaryota</taxon>
        <taxon>Fungi</taxon>
        <taxon>Dikarya</taxon>
        <taxon>Ascomycota</taxon>
        <taxon>Pezizomycotina</taxon>
        <taxon>Sordariomycetes</taxon>
        <taxon>Hypocreomycetidae</taxon>
        <taxon>Hypocreales</taxon>
        <taxon>Cordycipitaceae</taxon>
        <taxon>Beauveria</taxon>
        <taxon>Beauveria brongniartii</taxon>
    </lineage>
</organism>
<keyword evidence="4 7" id="KW-0378">Hydrolase</keyword>
<dbReference type="PRINTS" id="PR00723">
    <property type="entry name" value="SUBTILISIN"/>
</dbReference>
<feature type="domain" description="Peptidase S8/S53" evidence="11">
    <location>
        <begin position="162"/>
        <end position="437"/>
    </location>
</feature>
<evidence type="ECO:0000256" key="1">
    <source>
        <dbReference type="ARBA" id="ARBA00011073"/>
    </source>
</evidence>
<evidence type="ECO:0000256" key="2">
    <source>
        <dbReference type="ARBA" id="ARBA00022670"/>
    </source>
</evidence>
<dbReference type="InterPro" id="IPR022398">
    <property type="entry name" value="Peptidase_S8_His-AS"/>
</dbReference>
<reference evidence="13 14" key="1">
    <citation type="journal article" date="2016" name="Genome Biol. Evol.">
        <title>Divergent and convergent evolution of fungal pathogenicity.</title>
        <authorList>
            <person name="Shang Y."/>
            <person name="Xiao G."/>
            <person name="Zheng P."/>
            <person name="Cen K."/>
            <person name="Zhan S."/>
            <person name="Wang C."/>
        </authorList>
    </citation>
    <scope>NUCLEOTIDE SEQUENCE [LARGE SCALE GENOMIC DNA]</scope>
    <source>
        <strain evidence="13 14">RCEF 3172</strain>
    </source>
</reference>
<dbReference type="CDD" id="cd07489">
    <property type="entry name" value="Peptidases_S8_5"/>
    <property type="match status" value="1"/>
</dbReference>
<dbReference type="PROSITE" id="PS00138">
    <property type="entry name" value="SUBTILASE_SER"/>
    <property type="match status" value="1"/>
</dbReference>
<evidence type="ECO:0000256" key="9">
    <source>
        <dbReference type="SAM" id="MobiDB-lite"/>
    </source>
</evidence>
<dbReference type="PROSITE" id="PS00136">
    <property type="entry name" value="SUBTILASE_ASP"/>
    <property type="match status" value="1"/>
</dbReference>
<name>A0A166XRU1_9HYPO</name>
<dbReference type="PROSITE" id="PS51892">
    <property type="entry name" value="SUBTILASE"/>
    <property type="match status" value="1"/>
</dbReference>
<dbReference type="Proteomes" id="UP000076863">
    <property type="component" value="Unassembled WGS sequence"/>
</dbReference>
<gene>
    <name evidence="13" type="ORF">BBO_08282</name>
</gene>
<dbReference type="OrthoDB" id="10256524at2759"/>
<keyword evidence="14" id="KW-1185">Reference proteome</keyword>
<dbReference type="AlphaFoldDB" id="A0A166XRU1"/>
<accession>A0A166XRU1</accession>
<dbReference type="InterPro" id="IPR036852">
    <property type="entry name" value="Peptidase_S8/S53_dom_sf"/>
</dbReference>
<comment type="similarity">
    <text evidence="1 7 8">Belongs to the peptidase S8 family.</text>
</comment>
<evidence type="ECO:0000256" key="5">
    <source>
        <dbReference type="ARBA" id="ARBA00022825"/>
    </source>
</evidence>
<evidence type="ECO:0000256" key="4">
    <source>
        <dbReference type="ARBA" id="ARBA00022801"/>
    </source>
</evidence>
<comment type="caution">
    <text evidence="13">The sequence shown here is derived from an EMBL/GenBank/DDBJ whole genome shotgun (WGS) entry which is preliminary data.</text>
</comment>
<evidence type="ECO:0000313" key="13">
    <source>
        <dbReference type="EMBL" id="OAA36110.1"/>
    </source>
</evidence>
<dbReference type="GO" id="GO:0016020">
    <property type="term" value="C:membrane"/>
    <property type="evidence" value="ECO:0007669"/>
    <property type="project" value="InterPro"/>
</dbReference>
<feature type="active site" description="Charge relay system" evidence="6 7">
    <location>
        <position position="212"/>
    </location>
</feature>
<feature type="chain" id="PRO_5007882424" evidence="10">
    <location>
        <begin position="23"/>
        <end position="822"/>
    </location>
</feature>
<feature type="active site" description="Charge relay system" evidence="6 7">
    <location>
        <position position="397"/>
    </location>
</feature>
<feature type="domain" description="C5a peptidase/Subtilisin-like protease SBT2-like Fn3-like" evidence="12">
    <location>
        <begin position="468"/>
        <end position="577"/>
    </location>
</feature>
<dbReference type="InterPro" id="IPR000209">
    <property type="entry name" value="Peptidase_S8/S53_dom"/>
</dbReference>
<evidence type="ECO:0000256" key="10">
    <source>
        <dbReference type="SAM" id="SignalP"/>
    </source>
</evidence>
<dbReference type="SUPFAM" id="SSF52743">
    <property type="entry name" value="Subtilisin-like"/>
    <property type="match status" value="1"/>
</dbReference>
<evidence type="ECO:0000259" key="11">
    <source>
        <dbReference type="Pfam" id="PF00082"/>
    </source>
</evidence>
<evidence type="ECO:0000256" key="3">
    <source>
        <dbReference type="ARBA" id="ARBA00022729"/>
    </source>
</evidence>
<feature type="signal peptide" evidence="10">
    <location>
        <begin position="1"/>
        <end position="22"/>
    </location>
</feature>
<feature type="active site" description="Charge relay system" evidence="6 7">
    <location>
        <position position="171"/>
    </location>
</feature>
<dbReference type="InterPro" id="IPR023828">
    <property type="entry name" value="Peptidase_S8_Ser-AS"/>
</dbReference>
<protein>
    <submittedName>
        <fullName evidence="13">Subtilisin-like serine protease PR1C</fullName>
    </submittedName>
</protein>
<dbReference type="InterPro" id="IPR023827">
    <property type="entry name" value="Peptidase_S8_Asp-AS"/>
</dbReference>
<evidence type="ECO:0000256" key="6">
    <source>
        <dbReference type="PIRSR" id="PIRSR615500-1"/>
    </source>
</evidence>
<proteinExistence type="inferred from homology"/>
<dbReference type="InterPro" id="IPR015500">
    <property type="entry name" value="Peptidase_S8_subtilisin-rel"/>
</dbReference>
<dbReference type="Pfam" id="PF00082">
    <property type="entry name" value="Peptidase_S8"/>
    <property type="match status" value="1"/>
</dbReference>
<dbReference type="Pfam" id="PF06280">
    <property type="entry name" value="fn3_5"/>
    <property type="match status" value="1"/>
</dbReference>
<evidence type="ECO:0000256" key="8">
    <source>
        <dbReference type="RuleBase" id="RU003355"/>
    </source>
</evidence>
<dbReference type="EMBL" id="AZHA01000037">
    <property type="protein sequence ID" value="OAA36110.1"/>
    <property type="molecule type" value="Genomic_DNA"/>
</dbReference>
<keyword evidence="2 7" id="KW-0645">Protease</keyword>
<dbReference type="InterPro" id="IPR010435">
    <property type="entry name" value="C5a/SBT2-like_Fn3"/>
</dbReference>
<dbReference type="GO" id="GO:0004252">
    <property type="term" value="F:serine-type endopeptidase activity"/>
    <property type="evidence" value="ECO:0007669"/>
    <property type="project" value="UniProtKB-UniRule"/>
</dbReference>
<keyword evidence="5 7" id="KW-0720">Serine protease</keyword>
<evidence type="ECO:0000313" key="14">
    <source>
        <dbReference type="Proteomes" id="UP000076863"/>
    </source>
</evidence>
<evidence type="ECO:0000256" key="7">
    <source>
        <dbReference type="PROSITE-ProRule" id="PRU01240"/>
    </source>
</evidence>
<sequence length="822" mass="88091">MVRPSIWTLVWIATAVASSAWAAVDGKKAPENTVGGAFIIECETGQDIEPLTKAIQQQDGQVRRKFDSKLFYGISIQLANATGVTSADIRKINGVKDIWPVNLLRDTAEDMPGKQPEQQQSGHQQARRRRGPESRAAGEGLQSPWHHVLTQVDKLHAEGVSGSGIKIAIVDTGVDYTHPALGGCFGQHCRVVAGDNLAQGGKKGDPMDCNGHGTAVAGILAGYDERGGFVGIAPNATLAAYRVLDCNAVGKEDDIIAGWLKAYEDGAQIIASSTGLQGSSWAHSPAAAVASRIAASGVPCIVGNGNDQKAGLFYSMNPATGRGVVAVNSFAHKIVTRGQQRRINSNDSVTIETAGMSQFSASGPTWNLEIKPNVGAPGDDIPCPALGGGYDKCSGTSYSGPQVAGIVALIAERRRSFDPALLNSLLMATAELQKDKDDLIPVMQQGGGLVRAWDAAYATTVLEPASLAFNDTDHRVPSIKLHITNTAKSEMVYHLSNLPARTVYARHGDSFMNPEFVQATATVNLSKNSVTLAPDQSATIEVSAEDPKNLDSERLPVWSGWIAVNGSDGSSLTVPYLGLSGSLHEHRVLAPDGAELAEYKEGKEQQARVIAQGTKFKFEKNKDGAWSLSVPFTFESKLASPLLRAELVPLSPPKWLAERLVDNKTLLAFTLQGLGRHWTSLRKTSKTWNGQLESGDYVPTGDYKFRVRALRIFGDPNIESDWDVSETVQFQVGELAGDTACKIYQSGGAKMHENALFQSHEECMQAHGSVATIPVKQCRGSPLQALDGQKCPDGTTLQEWKAGMPYPTKGADKCYYFDAHCS</sequence>
<dbReference type="InterPro" id="IPR050131">
    <property type="entry name" value="Peptidase_S8_subtilisin-like"/>
</dbReference>
<keyword evidence="3 10" id="KW-0732">Signal</keyword>
<feature type="region of interest" description="Disordered" evidence="9">
    <location>
        <begin position="108"/>
        <end position="143"/>
    </location>
</feature>
<dbReference type="PROSITE" id="PS00137">
    <property type="entry name" value="SUBTILASE_HIS"/>
    <property type="match status" value="1"/>
</dbReference>